<sequence length="167" mass="17869">MSRPFEVTVDAEPSVDDVFAAFSREQYWQDRVTAYGDSMSLAAFDVAPDGSVAVSTIQDLQEAVLPAAFAHLIRGGAKVTRAETWRLADDGAAVSDLVITGDGMPLSGDGTARVEQVPGGSRMSVTGRVKVKIPLLGGQLEKFVVGQIVEEIRQIQLYTAAWITQNA</sequence>
<name>A0A1X0DHZ5_9MYCO</name>
<gene>
    <name evidence="1" type="ORF">BST26_06780</name>
</gene>
<comment type="caution">
    <text evidence="1">The sequence shown here is derived from an EMBL/GenBank/DDBJ whole genome shotgun (WGS) entry which is preliminary data.</text>
</comment>
<dbReference type="RefSeq" id="WP_163787891.1">
    <property type="nucleotide sequence ID" value="NZ_AP022618.1"/>
</dbReference>
<protein>
    <submittedName>
        <fullName evidence="1">Uncharacterized protein</fullName>
    </submittedName>
</protein>
<dbReference type="EMBL" id="MVHS01000010">
    <property type="protein sequence ID" value="ORA72033.1"/>
    <property type="molecule type" value="Genomic_DNA"/>
</dbReference>
<dbReference type="AlphaFoldDB" id="A0A1X0DHZ5"/>
<organism evidence="1 2">
    <name type="scientific">Mycolicibacterium insubricum</name>
    <dbReference type="NCBI Taxonomy" id="444597"/>
    <lineage>
        <taxon>Bacteria</taxon>
        <taxon>Bacillati</taxon>
        <taxon>Actinomycetota</taxon>
        <taxon>Actinomycetes</taxon>
        <taxon>Mycobacteriales</taxon>
        <taxon>Mycobacteriaceae</taxon>
        <taxon>Mycolicibacterium</taxon>
    </lineage>
</organism>
<dbReference type="STRING" id="444597.BST26_06780"/>
<dbReference type="Proteomes" id="UP000192801">
    <property type="component" value="Unassembled WGS sequence"/>
</dbReference>
<proteinExistence type="predicted"/>
<accession>A0A1X0DHZ5</accession>
<dbReference type="Pfam" id="PF10698">
    <property type="entry name" value="DUF2505"/>
    <property type="match status" value="1"/>
</dbReference>
<evidence type="ECO:0000313" key="2">
    <source>
        <dbReference type="Proteomes" id="UP000192801"/>
    </source>
</evidence>
<evidence type="ECO:0000313" key="1">
    <source>
        <dbReference type="EMBL" id="ORA72033.1"/>
    </source>
</evidence>
<keyword evidence="2" id="KW-1185">Reference proteome</keyword>
<reference evidence="1 2" key="1">
    <citation type="submission" date="2016-12" db="EMBL/GenBank/DDBJ databases">
        <title>The new phylogeny of genus Mycobacterium.</title>
        <authorList>
            <person name="Tortoli E."/>
            <person name="Trovato A."/>
            <person name="Cirillo D.M."/>
        </authorList>
    </citation>
    <scope>NUCLEOTIDE SEQUENCE [LARGE SCALE GENOMIC DNA]</scope>
    <source>
        <strain evidence="1 2">DSM 45130</strain>
    </source>
</reference>
<dbReference type="InterPro" id="IPR019639">
    <property type="entry name" value="DUF2505"/>
</dbReference>